<organism evidence="1 2">
    <name type="scientific">Fusobacterium nucleatum subsp. polymorphum</name>
    <name type="common">Fusobacterium polymorphum</name>
    <dbReference type="NCBI Taxonomy" id="76857"/>
    <lineage>
        <taxon>Bacteria</taxon>
        <taxon>Fusobacteriati</taxon>
        <taxon>Fusobacteriota</taxon>
        <taxon>Fusobacteriia</taxon>
        <taxon>Fusobacteriales</taxon>
        <taxon>Fusobacteriaceae</taxon>
        <taxon>Fusobacterium</taxon>
    </lineage>
</organism>
<protein>
    <submittedName>
        <fullName evidence="1">Uncharacterized protein</fullName>
    </submittedName>
</protein>
<dbReference type="EMBL" id="NJGI01000005">
    <property type="protein sequence ID" value="PGH20591.1"/>
    <property type="molecule type" value="Genomic_DNA"/>
</dbReference>
<dbReference type="Proteomes" id="UP000222862">
    <property type="component" value="Unassembled WGS sequence"/>
</dbReference>
<accession>A0A2B7YHU0</accession>
<comment type="caution">
    <text evidence="1">The sequence shown here is derived from an EMBL/GenBank/DDBJ whole genome shotgun (WGS) entry which is preliminary data.</text>
</comment>
<dbReference type="RefSeq" id="WP_098703362.1">
    <property type="nucleotide sequence ID" value="NZ_NJGI01000005.1"/>
</dbReference>
<evidence type="ECO:0000313" key="1">
    <source>
        <dbReference type="EMBL" id="PGH20591.1"/>
    </source>
</evidence>
<dbReference type="AlphaFoldDB" id="A0A2B7YHU0"/>
<reference evidence="1 2" key="1">
    <citation type="submission" date="2017-06" db="EMBL/GenBank/DDBJ databases">
        <title>Genome sequencing of Fusobacterium nucleatum subsp. polymorphum KCOM 1232 (=ChDC F37).</title>
        <authorList>
            <person name="Kook J.-K."/>
            <person name="Park S.-N."/>
            <person name="Lim Y.K."/>
            <person name="Roh H."/>
        </authorList>
    </citation>
    <scope>NUCLEOTIDE SEQUENCE [LARGE SCALE GENOMIC DNA]</scope>
    <source>
        <strain evidence="2">KCOM 1232 ( ChDC F37)</strain>
    </source>
</reference>
<evidence type="ECO:0000313" key="2">
    <source>
        <dbReference type="Proteomes" id="UP000222862"/>
    </source>
</evidence>
<gene>
    <name evidence="1" type="ORF">RN96_10460</name>
</gene>
<name>A0A2B7YHU0_FUSNP</name>
<proteinExistence type="predicted"/>
<sequence>MNEILKNFLYKDISREIYYVPSNTNKKELDDILKQLKIRVVENGTFPTLTRKYHTIAGENLGKGIIIAFEFYGIQGALKFIRDVSIEAEEQLIKNNNKNLLDILLRERKRSLKRLKGILKVGIMRIDKMLNEWE</sequence>